<evidence type="ECO:0000313" key="1">
    <source>
        <dbReference type="EMBL" id="VEH66278.1"/>
    </source>
</evidence>
<accession>A0A3S4Y0U9</accession>
<proteinExistence type="predicted"/>
<organism evidence="1 2">
    <name type="scientific">Rodentibacter pneumotropicus</name>
    <dbReference type="NCBI Taxonomy" id="758"/>
    <lineage>
        <taxon>Bacteria</taxon>
        <taxon>Pseudomonadati</taxon>
        <taxon>Pseudomonadota</taxon>
        <taxon>Gammaproteobacteria</taxon>
        <taxon>Pasteurellales</taxon>
        <taxon>Pasteurellaceae</taxon>
        <taxon>Rodentibacter</taxon>
    </lineage>
</organism>
<dbReference type="Pfam" id="PF10136">
    <property type="entry name" value="SpecificRecomb"/>
    <property type="match status" value="1"/>
</dbReference>
<protein>
    <submittedName>
        <fullName evidence="1">Site-specific recombinase</fullName>
    </submittedName>
</protein>
<reference evidence="1 2" key="1">
    <citation type="submission" date="2018-12" db="EMBL/GenBank/DDBJ databases">
        <authorList>
            <consortium name="Pathogen Informatics"/>
        </authorList>
    </citation>
    <scope>NUCLEOTIDE SEQUENCE [LARGE SCALE GENOMIC DNA]</scope>
    <source>
        <strain evidence="1 2">NCTC8284</strain>
    </source>
</reference>
<evidence type="ECO:0000313" key="2">
    <source>
        <dbReference type="Proteomes" id="UP000278733"/>
    </source>
</evidence>
<gene>
    <name evidence="1" type="ORF">NCTC8284_01440</name>
</gene>
<name>A0A3S4Y0U9_9PAST</name>
<dbReference type="EMBL" id="LR134405">
    <property type="protein sequence ID" value="VEH66278.1"/>
    <property type="molecule type" value="Genomic_DNA"/>
</dbReference>
<dbReference type="KEGG" id="rpne:NCTC8284_01440"/>
<sequence>MKSIIVKPEKLPQFIRKQVADNNAFGLMEGFCRFLRESPEEQIVSHLRLIKRILKQDHELACSVAALLCSWLCSLRLYPIFISSGILSREGFGREMKNRLYERFNPPFKDVNDLRDVFYLLFNDKDDARWIDAVPLREWRAIFGVLTRKTIEKDRERLRVHFQNEGLFAIEMLSIWIAAEDMEPELMRMEPSLLNADSPFVALHREVVDWLLARRRNEFLMIAIYKLCLDNVSD</sequence>
<dbReference type="Proteomes" id="UP000278733">
    <property type="component" value="Chromosome"/>
</dbReference>
<dbReference type="AlphaFoldDB" id="A0A3S4Y0U9"/>
<dbReference type="InterPro" id="IPR011385">
    <property type="entry name" value="Site-sp_rcmbase"/>
</dbReference>